<keyword evidence="7" id="KW-1185">Reference proteome</keyword>
<gene>
    <name evidence="6" type="ORF">JGI1_00454</name>
</gene>
<dbReference type="PANTHER" id="PTHR12815">
    <property type="entry name" value="SORTING AND ASSEMBLY MACHINERY SAMM50 PROTEIN FAMILY MEMBER"/>
    <property type="match status" value="1"/>
</dbReference>
<dbReference type="AlphaFoldDB" id="A0A0S4MTF6"/>
<dbReference type="PANTHER" id="PTHR12815:SF18">
    <property type="entry name" value="SORTING AND ASSEMBLY MACHINERY COMPONENT 50 HOMOLOG"/>
    <property type="match status" value="1"/>
</dbReference>
<sequence>MWVLIFWVLVINFLSAQEKFTVKKIVFIGNEKTKKEVIARELSFGVGSQIDTSDLAYSENRVYGTGLFNRVKIWAERDSGDSSIVYVWVNERWYIWPFPILGWKDRDLKKMFYGAGLIHTNFRGRNEKLIFSFALGYDPWIEAEYLNPWVLGSKNLFYSVEVFYQRVKNRSKILEEEFGSFYERHLSFALTFGKRYGLYKRFWGSIGFKEISTTGEVPYMKTLSPSGRDQMFVFGGGFRYDTRDIPIYPSRGFLVSVGYKFNRLVNCDCFFLQGGLEFQGFKKIGIGLIASRFFILNSFGREIPVYSHFYFGYNERIRGYFNDVFEGENIFGGTVEYRIPFVKQKFFKWNKAPLEEFSILRFGVDLVLFGDFGNTWFNREKVLKLRYLSGCGVGINFILPYDLILSVGFARNDTGRGQFFIDFKGGFE</sequence>
<dbReference type="InterPro" id="IPR010827">
    <property type="entry name" value="BamA/TamA_POTRA"/>
</dbReference>
<keyword evidence="3" id="KW-0812">Transmembrane</keyword>
<dbReference type="Gene3D" id="2.40.160.50">
    <property type="entry name" value="membrane protein fhac: a member of the omp85/tpsb transporter family"/>
    <property type="match status" value="1"/>
</dbReference>
<evidence type="ECO:0000313" key="7">
    <source>
        <dbReference type="Proteomes" id="UP000320623"/>
    </source>
</evidence>
<protein>
    <submittedName>
        <fullName evidence="6">Surface antigen variable number repeat-containing protein</fullName>
    </submittedName>
</protein>
<dbReference type="EMBL" id="FAOO01000003">
    <property type="protein sequence ID" value="CUU02300.1"/>
    <property type="molecule type" value="Genomic_DNA"/>
</dbReference>
<name>A0A0S4MTF6_9BACT</name>
<evidence type="ECO:0000256" key="3">
    <source>
        <dbReference type="ARBA" id="ARBA00022692"/>
    </source>
</evidence>
<proteinExistence type="predicted"/>
<evidence type="ECO:0000256" key="4">
    <source>
        <dbReference type="ARBA" id="ARBA00023136"/>
    </source>
</evidence>
<dbReference type="RefSeq" id="WP_140944256.1">
    <property type="nucleotide sequence ID" value="NZ_FAOO01000003.1"/>
</dbReference>
<reference evidence="7" key="1">
    <citation type="submission" date="2015-11" db="EMBL/GenBank/DDBJ databases">
        <authorList>
            <person name="Varghese N."/>
        </authorList>
    </citation>
    <scope>NUCLEOTIDE SEQUENCE [LARGE SCALE GENOMIC DNA]</scope>
</reference>
<evidence type="ECO:0000256" key="1">
    <source>
        <dbReference type="ARBA" id="ARBA00004370"/>
    </source>
</evidence>
<evidence type="ECO:0000259" key="5">
    <source>
        <dbReference type="PROSITE" id="PS51779"/>
    </source>
</evidence>
<dbReference type="Pfam" id="PF01103">
    <property type="entry name" value="Omp85"/>
    <property type="match status" value="1"/>
</dbReference>
<dbReference type="PROSITE" id="PS51779">
    <property type="entry name" value="POTRA"/>
    <property type="match status" value="1"/>
</dbReference>
<dbReference type="InterPro" id="IPR034746">
    <property type="entry name" value="POTRA"/>
</dbReference>
<evidence type="ECO:0000313" key="6">
    <source>
        <dbReference type="EMBL" id="CUU02300.1"/>
    </source>
</evidence>
<dbReference type="InterPro" id="IPR039910">
    <property type="entry name" value="D15-like"/>
</dbReference>
<keyword evidence="4" id="KW-0472">Membrane</keyword>
<feature type="domain" description="POTRA" evidence="5">
    <location>
        <begin position="20"/>
        <end position="92"/>
    </location>
</feature>
<dbReference type="Proteomes" id="UP000320623">
    <property type="component" value="Unassembled WGS sequence"/>
</dbReference>
<dbReference type="Pfam" id="PF07244">
    <property type="entry name" value="POTRA"/>
    <property type="match status" value="1"/>
</dbReference>
<evidence type="ECO:0000256" key="2">
    <source>
        <dbReference type="ARBA" id="ARBA00022452"/>
    </source>
</evidence>
<accession>A0A0S4MTF6</accession>
<organism evidence="6 7">
    <name type="scientific">Candidatus Thermokryptus mobilis</name>
    <dbReference type="NCBI Taxonomy" id="1643428"/>
    <lineage>
        <taxon>Bacteria</taxon>
        <taxon>Pseudomonadati</taxon>
        <taxon>Candidatus Kryptoniota</taxon>
        <taxon>Candidatus Thermokryptus</taxon>
    </lineage>
</organism>
<dbReference type="STRING" id="1643428.GCA_001442855_00441"/>
<dbReference type="InterPro" id="IPR000184">
    <property type="entry name" value="Bac_surfAg_D15"/>
</dbReference>
<dbReference type="OrthoDB" id="9768717at2"/>
<dbReference type="GO" id="GO:0019867">
    <property type="term" value="C:outer membrane"/>
    <property type="evidence" value="ECO:0007669"/>
    <property type="project" value="InterPro"/>
</dbReference>
<dbReference type="Gene3D" id="3.10.20.310">
    <property type="entry name" value="membrane protein fhac"/>
    <property type="match status" value="1"/>
</dbReference>
<keyword evidence="2" id="KW-1134">Transmembrane beta strand</keyword>
<comment type="subcellular location">
    <subcellularLocation>
        <location evidence="1">Membrane</location>
    </subcellularLocation>
</comment>